<dbReference type="InterPro" id="IPR039181">
    <property type="entry name" value="Elapor1/2"/>
</dbReference>
<dbReference type="Pfam" id="PF23087">
    <property type="entry name" value="MRH_ELAPOR1_9th"/>
    <property type="match status" value="1"/>
</dbReference>
<dbReference type="EMBL" id="NDHI03003417">
    <property type="protein sequence ID" value="PNJ58425.1"/>
    <property type="molecule type" value="Genomic_DNA"/>
</dbReference>
<dbReference type="PANTHER" id="PTHR22727:SF3">
    <property type="entry name" value="ENDOSOME_LYSOSOME-ASSOCIATED APOPTOSIS AND AUTOPHAGY REGULATOR FAMILY MEMBER 2"/>
    <property type="match status" value="1"/>
</dbReference>
<dbReference type="PANTHER" id="PTHR22727">
    <property type="entry name" value="PROTEIN CBG13728"/>
    <property type="match status" value="1"/>
</dbReference>
<feature type="non-terminal residue" evidence="2">
    <location>
        <position position="1"/>
    </location>
</feature>
<gene>
    <name evidence="2" type="ORF">CR201_G0018178</name>
</gene>
<comment type="caution">
    <text evidence="2">The sequence shown here is derived from an EMBL/GenBank/DDBJ whole genome shotgun (WGS) entry which is preliminary data.</text>
</comment>
<accession>A0A2J8VLM9</accession>
<proteinExistence type="predicted"/>
<name>A0A2J8VLM9_PONAB</name>
<sequence length="78" mass="9211">ENQSLHYDFSNLSSVGSLMNGPSFTSKGTKYFHFFNISLCGHEKKRTFKRKFVQNKKETHRAKYQLIRGRRWLSVPTI</sequence>
<dbReference type="GO" id="GO:0016020">
    <property type="term" value="C:membrane"/>
    <property type="evidence" value="ECO:0007669"/>
    <property type="project" value="TreeGrafter"/>
</dbReference>
<dbReference type="InterPro" id="IPR056607">
    <property type="entry name" value="Elapor1/2_MRH"/>
</dbReference>
<feature type="domain" description="Elapor1/2 mannose 6-phosphate receptor homology" evidence="1">
    <location>
        <begin position="4"/>
        <end position="45"/>
    </location>
</feature>
<evidence type="ECO:0000313" key="2">
    <source>
        <dbReference type="EMBL" id="PNJ58425.1"/>
    </source>
</evidence>
<reference evidence="2" key="1">
    <citation type="submission" date="2017-12" db="EMBL/GenBank/DDBJ databases">
        <title>High-resolution comparative analysis of great ape genomes.</title>
        <authorList>
            <person name="Pollen A."/>
            <person name="Hastie A."/>
            <person name="Hormozdiari F."/>
            <person name="Dougherty M."/>
            <person name="Liu R."/>
            <person name="Chaisson M."/>
            <person name="Hoppe E."/>
            <person name="Hill C."/>
            <person name="Pang A."/>
            <person name="Hillier L."/>
            <person name="Baker C."/>
            <person name="Armstrong J."/>
            <person name="Shendure J."/>
            <person name="Paten B."/>
            <person name="Wilson R."/>
            <person name="Chao H."/>
            <person name="Schneider V."/>
            <person name="Ventura M."/>
            <person name="Kronenberg Z."/>
            <person name="Murali S."/>
            <person name="Gordon D."/>
            <person name="Cantsilieris S."/>
            <person name="Munson K."/>
            <person name="Nelson B."/>
            <person name="Raja A."/>
            <person name="Underwood J."/>
            <person name="Diekhans M."/>
            <person name="Fiddes I."/>
            <person name="Haussler D."/>
            <person name="Eichler E."/>
        </authorList>
    </citation>
    <scope>NUCLEOTIDE SEQUENCE [LARGE SCALE GENOMIC DNA]</scope>
    <source>
        <strain evidence="2">Susie</strain>
    </source>
</reference>
<evidence type="ECO:0000259" key="1">
    <source>
        <dbReference type="Pfam" id="PF23087"/>
    </source>
</evidence>
<protein>
    <submittedName>
        <fullName evidence="2">KIAA1324L isoform 7</fullName>
    </submittedName>
</protein>
<dbReference type="AlphaFoldDB" id="A0A2J8VLM9"/>
<organism evidence="2">
    <name type="scientific">Pongo abelii</name>
    <name type="common">Sumatran orangutan</name>
    <name type="synonym">Pongo pygmaeus abelii</name>
    <dbReference type="NCBI Taxonomy" id="9601"/>
    <lineage>
        <taxon>Eukaryota</taxon>
        <taxon>Metazoa</taxon>
        <taxon>Chordata</taxon>
        <taxon>Craniata</taxon>
        <taxon>Vertebrata</taxon>
        <taxon>Euteleostomi</taxon>
        <taxon>Mammalia</taxon>
        <taxon>Eutheria</taxon>
        <taxon>Euarchontoglires</taxon>
        <taxon>Primates</taxon>
        <taxon>Haplorrhini</taxon>
        <taxon>Catarrhini</taxon>
        <taxon>Hominidae</taxon>
        <taxon>Pongo</taxon>
    </lineage>
</organism>
<dbReference type="GO" id="GO:0030513">
    <property type="term" value="P:positive regulation of BMP signaling pathway"/>
    <property type="evidence" value="ECO:0007669"/>
    <property type="project" value="TreeGrafter"/>
</dbReference>